<gene>
    <name evidence="1" type="ORF">ACEZDE_16375</name>
</gene>
<comment type="caution">
    <text evidence="1">The sequence shown here is derived from an EMBL/GenBank/DDBJ whole genome shotgun (WGS) entry which is preliminary data.</text>
</comment>
<evidence type="ECO:0000313" key="1">
    <source>
        <dbReference type="EMBL" id="MFC1418200.1"/>
    </source>
</evidence>
<dbReference type="EMBL" id="JBHFAB010000011">
    <property type="protein sequence ID" value="MFC1418200.1"/>
    <property type="molecule type" value="Genomic_DNA"/>
</dbReference>
<keyword evidence="2" id="KW-1185">Reference proteome</keyword>
<proteinExistence type="predicted"/>
<evidence type="ECO:0000313" key="2">
    <source>
        <dbReference type="Proteomes" id="UP001592531"/>
    </source>
</evidence>
<sequence>MPVPVALTLTERPLEDEEIVFVGDLDDVLEVVMCSCSSSDSQPY</sequence>
<organism evidence="1 2">
    <name type="scientific">Streptacidiphilus cavernicola</name>
    <dbReference type="NCBI Taxonomy" id="3342716"/>
    <lineage>
        <taxon>Bacteria</taxon>
        <taxon>Bacillati</taxon>
        <taxon>Actinomycetota</taxon>
        <taxon>Actinomycetes</taxon>
        <taxon>Kitasatosporales</taxon>
        <taxon>Streptomycetaceae</taxon>
        <taxon>Streptacidiphilus</taxon>
    </lineage>
</organism>
<name>A0ABV6VWP4_9ACTN</name>
<protein>
    <submittedName>
        <fullName evidence="1">Uncharacterized protein</fullName>
    </submittedName>
</protein>
<reference evidence="1 2" key="1">
    <citation type="submission" date="2024-09" db="EMBL/GenBank/DDBJ databases">
        <authorList>
            <person name="Lee S.D."/>
        </authorList>
    </citation>
    <scope>NUCLEOTIDE SEQUENCE [LARGE SCALE GENOMIC DNA]</scope>
    <source>
        <strain evidence="1 2">N8-3</strain>
    </source>
</reference>
<dbReference type="RefSeq" id="WP_380536999.1">
    <property type="nucleotide sequence ID" value="NZ_JBHFAB010000011.1"/>
</dbReference>
<accession>A0ABV6VWP4</accession>
<dbReference type="Proteomes" id="UP001592531">
    <property type="component" value="Unassembled WGS sequence"/>
</dbReference>